<organism evidence="1 2">
    <name type="scientific">Anaeromicrobium sediminis</name>
    <dbReference type="NCBI Taxonomy" id="1478221"/>
    <lineage>
        <taxon>Bacteria</taxon>
        <taxon>Bacillati</taxon>
        <taxon>Bacillota</taxon>
        <taxon>Clostridia</taxon>
        <taxon>Peptostreptococcales</taxon>
        <taxon>Thermotaleaceae</taxon>
        <taxon>Anaeromicrobium</taxon>
    </lineage>
</organism>
<evidence type="ECO:0000313" key="1">
    <source>
        <dbReference type="EMBL" id="PAB60255.1"/>
    </source>
</evidence>
<protein>
    <recommendedName>
        <fullName evidence="3">N-acetyltransferase domain-containing protein</fullName>
    </recommendedName>
</protein>
<sequence length="358" mass="42519">MELKILNKNEVNEYINFVKNIYKDNVLYRNSMLNVMSDILKEKSEICKSSWIEAIMIYKENKPVLCATLAVVDRMDEILQITYFEAIDNNVDSFNLFMDHVLKRAREKGTSKISAGLNLHVNYGLGFLASDYDKKQSFGMAYNSPHYNDLFSDFGFSTIDLVSYLTNMKDFSFPLNDKILCKIRSRFNVRKASFKDLEREARIYTHINNRAFVDHLFYYERRIEEDMELFKDFKHLLKEENLLFVEYKEKPVGFMLWYPDYHELMNVNDNLGIKTVIKNKLFSNKIKKFKIVEMGILPEFQKTGAILALFDYCNDLIKDRYEICESGWILKDNMDSRNFGIKWAHKEYKKYKAYLLEV</sequence>
<dbReference type="Proteomes" id="UP000216024">
    <property type="component" value="Unassembled WGS sequence"/>
</dbReference>
<dbReference type="InterPro" id="IPR039968">
    <property type="entry name" value="BcerS-like"/>
</dbReference>
<keyword evidence="2" id="KW-1185">Reference proteome</keyword>
<dbReference type="OrthoDB" id="1757697at2"/>
<proteinExistence type="predicted"/>
<evidence type="ECO:0000313" key="2">
    <source>
        <dbReference type="Proteomes" id="UP000216024"/>
    </source>
</evidence>
<dbReference type="InterPro" id="IPR016181">
    <property type="entry name" value="Acyl_CoA_acyltransferase"/>
</dbReference>
<comment type="caution">
    <text evidence="1">The sequence shown here is derived from an EMBL/GenBank/DDBJ whole genome shotgun (WGS) entry which is preliminary data.</text>
</comment>
<dbReference type="EMBL" id="NIBG01000003">
    <property type="protein sequence ID" value="PAB60255.1"/>
    <property type="molecule type" value="Genomic_DNA"/>
</dbReference>
<name>A0A267MN01_9FIRM</name>
<dbReference type="RefSeq" id="WP_095131599.1">
    <property type="nucleotide sequence ID" value="NZ_NIBG01000003.1"/>
</dbReference>
<dbReference type="AlphaFoldDB" id="A0A267MN01"/>
<dbReference type="SUPFAM" id="SSF55729">
    <property type="entry name" value="Acyl-CoA N-acyltransferases (Nat)"/>
    <property type="match status" value="1"/>
</dbReference>
<dbReference type="PANTHER" id="PTHR41368:SF1">
    <property type="entry name" value="PROTEIN YGHO"/>
    <property type="match status" value="1"/>
</dbReference>
<evidence type="ECO:0008006" key="3">
    <source>
        <dbReference type="Google" id="ProtNLM"/>
    </source>
</evidence>
<dbReference type="Gene3D" id="3.40.630.30">
    <property type="match status" value="1"/>
</dbReference>
<reference evidence="1 2" key="1">
    <citation type="submission" date="2017-06" db="EMBL/GenBank/DDBJ databases">
        <title>Draft genome sequence of anaerobic fermentative bacterium Anaeromicrobium sediminis DY2726D isolated from West Pacific Ocean sediments.</title>
        <authorList>
            <person name="Zeng X."/>
        </authorList>
    </citation>
    <scope>NUCLEOTIDE SEQUENCE [LARGE SCALE GENOMIC DNA]</scope>
    <source>
        <strain evidence="1 2">DY2726D</strain>
    </source>
</reference>
<accession>A0A267MN01</accession>
<dbReference type="PANTHER" id="PTHR41368">
    <property type="entry name" value="PROTEIN YGHO"/>
    <property type="match status" value="1"/>
</dbReference>
<gene>
    <name evidence="1" type="ORF">CCE28_04975</name>
</gene>